<organism evidence="1 2">
    <name type="scientific">Microvirga lotononidis</name>
    <dbReference type="NCBI Taxonomy" id="864069"/>
    <lineage>
        <taxon>Bacteria</taxon>
        <taxon>Pseudomonadati</taxon>
        <taxon>Pseudomonadota</taxon>
        <taxon>Alphaproteobacteria</taxon>
        <taxon>Hyphomicrobiales</taxon>
        <taxon>Methylobacteriaceae</taxon>
        <taxon>Microvirga</taxon>
    </lineage>
</organism>
<dbReference type="AlphaFoldDB" id="I4YKE7"/>
<keyword evidence="2" id="KW-1185">Reference proteome</keyword>
<gene>
    <name evidence="1" type="ORF">MicloDRAFT_00069580</name>
</gene>
<name>I4YKE7_9HYPH</name>
<evidence type="ECO:0000313" key="2">
    <source>
        <dbReference type="Proteomes" id="UP000003947"/>
    </source>
</evidence>
<sequence>MYGAERQLAAVSGDGPYVDDRSAGSITAIIAAVLFFIH</sequence>
<dbReference type="Proteomes" id="UP000003947">
    <property type="component" value="Unassembled WGS sequence"/>
</dbReference>
<dbReference type="STRING" id="864069.MicloDRAFT_00069580"/>
<reference evidence="1 2" key="1">
    <citation type="submission" date="2012-02" db="EMBL/GenBank/DDBJ databases">
        <title>Improved High-Quality Draft sequence of Microvirga sp. WSM3557.</title>
        <authorList>
            <consortium name="US DOE Joint Genome Institute"/>
            <person name="Lucas S."/>
            <person name="Han J."/>
            <person name="Lapidus A."/>
            <person name="Cheng J.-F."/>
            <person name="Goodwin L."/>
            <person name="Pitluck S."/>
            <person name="Peters L."/>
            <person name="Zhang X."/>
            <person name="Detter J.C."/>
            <person name="Han C."/>
            <person name="Tapia R."/>
            <person name="Land M."/>
            <person name="Hauser L."/>
            <person name="Kyrpides N."/>
            <person name="Ivanova N."/>
            <person name="Pagani I."/>
            <person name="Brau L."/>
            <person name="Yates R."/>
            <person name="O'Hara G."/>
            <person name="Rui T."/>
            <person name="Howieson J."/>
            <person name="Reeve W."/>
            <person name="Woyke T."/>
        </authorList>
    </citation>
    <scope>NUCLEOTIDE SEQUENCE [LARGE SCALE GENOMIC DNA]</scope>
    <source>
        <strain evidence="1 2">WSM3557</strain>
    </source>
</reference>
<dbReference type="HOGENOM" id="CLU_3330226_0_0_5"/>
<dbReference type="PATRIC" id="fig|864069.3.peg.7442"/>
<protein>
    <submittedName>
        <fullName evidence="1">Uncharacterized protein</fullName>
    </submittedName>
</protein>
<proteinExistence type="predicted"/>
<accession>I4YKE7</accession>
<evidence type="ECO:0000313" key="1">
    <source>
        <dbReference type="EMBL" id="EIM24439.1"/>
    </source>
</evidence>
<dbReference type="EMBL" id="JH660648">
    <property type="protein sequence ID" value="EIM24439.1"/>
    <property type="molecule type" value="Genomic_DNA"/>
</dbReference>